<proteinExistence type="predicted"/>
<evidence type="ECO:0000313" key="1">
    <source>
        <dbReference type="EMBL" id="MBA0570750.1"/>
    </source>
</evidence>
<name>A0A7J8N1Q2_9ROSI</name>
<dbReference type="AlphaFoldDB" id="A0A7J8N1Q2"/>
<accession>A0A7J8N1Q2</accession>
<evidence type="ECO:0000313" key="2">
    <source>
        <dbReference type="Proteomes" id="UP000593572"/>
    </source>
</evidence>
<organism evidence="1 2">
    <name type="scientific">Gossypium lobatum</name>
    <dbReference type="NCBI Taxonomy" id="34289"/>
    <lineage>
        <taxon>Eukaryota</taxon>
        <taxon>Viridiplantae</taxon>
        <taxon>Streptophyta</taxon>
        <taxon>Embryophyta</taxon>
        <taxon>Tracheophyta</taxon>
        <taxon>Spermatophyta</taxon>
        <taxon>Magnoliopsida</taxon>
        <taxon>eudicotyledons</taxon>
        <taxon>Gunneridae</taxon>
        <taxon>Pentapetalae</taxon>
        <taxon>rosids</taxon>
        <taxon>malvids</taxon>
        <taxon>Malvales</taxon>
        <taxon>Malvaceae</taxon>
        <taxon>Malvoideae</taxon>
        <taxon>Gossypium</taxon>
    </lineage>
</organism>
<sequence>MVDLVENSYSYRNCEITGIPCKHVMTILHLKDEDPKTYRQAWYTKETHLAIYSNFIRPIRGFKQWESVPDMFPILPPPLRRPPDIPTEMGMK</sequence>
<protein>
    <recommendedName>
        <fullName evidence="3">SWIM-type domain-containing protein</fullName>
    </recommendedName>
</protein>
<comment type="caution">
    <text evidence="1">The sequence shown here is derived from an EMBL/GenBank/DDBJ whole genome shotgun (WGS) entry which is preliminary data.</text>
</comment>
<keyword evidence="2" id="KW-1185">Reference proteome</keyword>
<evidence type="ECO:0008006" key="3">
    <source>
        <dbReference type="Google" id="ProtNLM"/>
    </source>
</evidence>
<gene>
    <name evidence="1" type="ORF">Golob_004364</name>
</gene>
<dbReference type="EMBL" id="JABEZX010000011">
    <property type="protein sequence ID" value="MBA0570750.1"/>
    <property type="molecule type" value="Genomic_DNA"/>
</dbReference>
<dbReference type="Proteomes" id="UP000593572">
    <property type="component" value="Unassembled WGS sequence"/>
</dbReference>
<reference evidence="1 2" key="1">
    <citation type="journal article" date="2019" name="Genome Biol. Evol.">
        <title>Insights into the evolution of the New World diploid cottons (Gossypium, subgenus Houzingenia) based on genome sequencing.</title>
        <authorList>
            <person name="Grover C.E."/>
            <person name="Arick M.A. 2nd"/>
            <person name="Thrash A."/>
            <person name="Conover J.L."/>
            <person name="Sanders W.S."/>
            <person name="Peterson D.G."/>
            <person name="Frelichowski J.E."/>
            <person name="Scheffler J.A."/>
            <person name="Scheffler B.E."/>
            <person name="Wendel J.F."/>
        </authorList>
    </citation>
    <scope>NUCLEOTIDE SEQUENCE [LARGE SCALE GENOMIC DNA]</scope>
    <source>
        <strain evidence="1">157</strain>
        <tissue evidence="1">Leaf</tissue>
    </source>
</reference>